<keyword evidence="3" id="KW-1185">Reference proteome</keyword>
<accession>A0A8R1IR89</accession>
<name>A0A8R1IR89_CAEJA</name>
<evidence type="ECO:0000313" key="3">
    <source>
        <dbReference type="Proteomes" id="UP000005237"/>
    </source>
</evidence>
<reference evidence="2" key="2">
    <citation type="submission" date="2022-06" db="UniProtKB">
        <authorList>
            <consortium name="EnsemblMetazoa"/>
        </authorList>
    </citation>
    <scope>IDENTIFICATION</scope>
    <source>
        <strain evidence="2">DF5081</strain>
    </source>
</reference>
<proteinExistence type="predicted"/>
<protein>
    <submittedName>
        <fullName evidence="2">Uncharacterized protein</fullName>
    </submittedName>
</protein>
<dbReference type="EnsemblMetazoa" id="CJA40042.1">
    <property type="protein sequence ID" value="CJA40042.1"/>
    <property type="gene ID" value="WBGene00215890"/>
</dbReference>
<feature type="region of interest" description="Disordered" evidence="1">
    <location>
        <begin position="1"/>
        <end position="41"/>
    </location>
</feature>
<feature type="compositionally biased region" description="Low complexity" evidence="1">
    <location>
        <begin position="1"/>
        <end position="16"/>
    </location>
</feature>
<dbReference type="AlphaFoldDB" id="A0A8R1IR89"/>
<evidence type="ECO:0000313" key="2">
    <source>
        <dbReference type="EnsemblMetazoa" id="CJA40042.1"/>
    </source>
</evidence>
<organism evidence="2 3">
    <name type="scientific">Caenorhabditis japonica</name>
    <dbReference type="NCBI Taxonomy" id="281687"/>
    <lineage>
        <taxon>Eukaryota</taxon>
        <taxon>Metazoa</taxon>
        <taxon>Ecdysozoa</taxon>
        <taxon>Nematoda</taxon>
        <taxon>Chromadorea</taxon>
        <taxon>Rhabditida</taxon>
        <taxon>Rhabditina</taxon>
        <taxon>Rhabditomorpha</taxon>
        <taxon>Rhabditoidea</taxon>
        <taxon>Rhabditidae</taxon>
        <taxon>Peloderinae</taxon>
        <taxon>Caenorhabditis</taxon>
    </lineage>
</organism>
<evidence type="ECO:0000256" key="1">
    <source>
        <dbReference type="SAM" id="MobiDB-lite"/>
    </source>
</evidence>
<reference evidence="3" key="1">
    <citation type="submission" date="2010-08" db="EMBL/GenBank/DDBJ databases">
        <authorList>
            <consortium name="Caenorhabditis japonica Sequencing Consortium"/>
            <person name="Wilson R.K."/>
        </authorList>
    </citation>
    <scope>NUCLEOTIDE SEQUENCE [LARGE SCALE GENOMIC DNA]</scope>
    <source>
        <strain evidence="3">DF5081</strain>
    </source>
</reference>
<dbReference type="Proteomes" id="UP000005237">
    <property type="component" value="Unassembled WGS sequence"/>
</dbReference>
<sequence length="68" mass="7511">MPPKSLPTSSKPPDSSMLMEVDSLSSTSIPPCGKRARKRGSNLDLLSPDYSAKFALLELTVKKLQWYN</sequence>